<protein>
    <recommendedName>
        <fullName evidence="2">GmrSD restriction endonucleases C-terminal domain-containing protein</fullName>
    </recommendedName>
</protein>
<name>A0A5J5F9K2_9PEZI</name>
<keyword evidence="4" id="KW-1185">Reference proteome</keyword>
<gene>
    <name evidence="3" type="ORF">FN846DRAFT_60739</name>
</gene>
<feature type="chain" id="PRO_5023925419" description="GmrSD restriction endonucleases C-terminal domain-containing protein" evidence="1">
    <location>
        <begin position="20"/>
        <end position="200"/>
    </location>
</feature>
<dbReference type="AlphaFoldDB" id="A0A5J5F9K2"/>
<dbReference type="Pfam" id="PF07510">
    <property type="entry name" value="GmrSD_C"/>
    <property type="match status" value="1"/>
</dbReference>
<dbReference type="OrthoDB" id="3162605at2759"/>
<evidence type="ECO:0000313" key="4">
    <source>
        <dbReference type="Proteomes" id="UP000326924"/>
    </source>
</evidence>
<dbReference type="InParanoid" id="A0A5J5F9K2"/>
<feature type="domain" description="GmrSD restriction endonucleases C-terminal" evidence="2">
    <location>
        <begin position="99"/>
        <end position="192"/>
    </location>
</feature>
<dbReference type="EMBL" id="VXIS01000012">
    <property type="protein sequence ID" value="KAA8913778.1"/>
    <property type="molecule type" value="Genomic_DNA"/>
</dbReference>
<dbReference type="PANTHER" id="PTHR24094">
    <property type="entry name" value="SECRETED PROTEIN"/>
    <property type="match status" value="1"/>
</dbReference>
<dbReference type="InterPro" id="IPR011089">
    <property type="entry name" value="GmrSD_C"/>
</dbReference>
<evidence type="ECO:0000313" key="3">
    <source>
        <dbReference type="EMBL" id="KAA8913778.1"/>
    </source>
</evidence>
<comment type="caution">
    <text evidence="3">The sequence shown here is derived from an EMBL/GenBank/DDBJ whole genome shotgun (WGS) entry which is preliminary data.</text>
</comment>
<organism evidence="3 4">
    <name type="scientific">Sphaerosporella brunnea</name>
    <dbReference type="NCBI Taxonomy" id="1250544"/>
    <lineage>
        <taxon>Eukaryota</taxon>
        <taxon>Fungi</taxon>
        <taxon>Dikarya</taxon>
        <taxon>Ascomycota</taxon>
        <taxon>Pezizomycotina</taxon>
        <taxon>Pezizomycetes</taxon>
        <taxon>Pezizales</taxon>
        <taxon>Pyronemataceae</taxon>
        <taxon>Sphaerosporella</taxon>
    </lineage>
</organism>
<reference evidence="3 4" key="1">
    <citation type="submission" date="2019-09" db="EMBL/GenBank/DDBJ databases">
        <title>Draft genome of the ectomycorrhizal ascomycete Sphaerosporella brunnea.</title>
        <authorList>
            <consortium name="DOE Joint Genome Institute"/>
            <person name="Benucci G.M."/>
            <person name="Marozzi G."/>
            <person name="Antonielli L."/>
            <person name="Sanchez S."/>
            <person name="Marco P."/>
            <person name="Wang X."/>
            <person name="Falini L.B."/>
            <person name="Barry K."/>
            <person name="Haridas S."/>
            <person name="Lipzen A."/>
            <person name="Labutti K."/>
            <person name="Grigoriev I.V."/>
            <person name="Murat C."/>
            <person name="Martin F."/>
            <person name="Albertini E."/>
            <person name="Donnini D."/>
            <person name="Bonito G."/>
        </authorList>
    </citation>
    <scope>NUCLEOTIDE SEQUENCE [LARGE SCALE GENOMIC DNA]</scope>
    <source>
        <strain evidence="3 4">Sb_GMNB300</strain>
    </source>
</reference>
<proteinExistence type="predicted"/>
<dbReference type="Proteomes" id="UP000326924">
    <property type="component" value="Unassembled WGS sequence"/>
</dbReference>
<keyword evidence="1" id="KW-0732">Signal</keyword>
<evidence type="ECO:0000256" key="1">
    <source>
        <dbReference type="SAM" id="SignalP"/>
    </source>
</evidence>
<evidence type="ECO:0000259" key="2">
    <source>
        <dbReference type="Pfam" id="PF07510"/>
    </source>
</evidence>
<feature type="signal peptide" evidence="1">
    <location>
        <begin position="1"/>
        <end position="19"/>
    </location>
</feature>
<accession>A0A5J5F9K2</accession>
<dbReference type="PANTHER" id="PTHR24094:SF15">
    <property type="entry name" value="AMP-DEPENDENT SYNTHETASE_LIGASE DOMAIN-CONTAINING PROTEIN-RELATED"/>
    <property type="match status" value="1"/>
</dbReference>
<sequence length="200" mass="21852">MNFSPLALFLFGLVASVSAAPPNIPDTSSAKIMLSDLSIRTTDATGYERSKFPHWITINGCSTRETVLKRDGTGLKLGAGCSTSAGTWYSAYDGATWTSPSDLEIDHVVPLFDAWKSGANAWTTDERRNFANDLTNPQLIAITSRVNTSKGGKSPDDWKPPLTSYYCTYAKMWVQVKSVYSLSVTSDEKNALDDMLKTCV</sequence>